<sequence>MWILFIACKSYFISMKGKFRESFPLILTENLMLFLKIKFIYVNVILKKSLFTLLSCISYSENKRQLSFLLSGLHFQC</sequence>
<proteinExistence type="predicted"/>
<name>A0A2P2NRC8_RHIMU</name>
<dbReference type="AlphaFoldDB" id="A0A2P2NRC8"/>
<evidence type="ECO:0000313" key="1">
    <source>
        <dbReference type="EMBL" id="MBX45023.1"/>
    </source>
</evidence>
<protein>
    <submittedName>
        <fullName evidence="1">Uncharacterized protein</fullName>
    </submittedName>
</protein>
<reference evidence="1" key="1">
    <citation type="submission" date="2018-02" db="EMBL/GenBank/DDBJ databases">
        <title>Rhizophora mucronata_Transcriptome.</title>
        <authorList>
            <person name="Meera S.P."/>
            <person name="Sreeshan A."/>
            <person name="Augustine A."/>
        </authorList>
    </citation>
    <scope>NUCLEOTIDE SEQUENCE</scope>
    <source>
        <tissue evidence="1">Leaf</tissue>
    </source>
</reference>
<dbReference type="EMBL" id="GGEC01064539">
    <property type="protein sequence ID" value="MBX45023.1"/>
    <property type="molecule type" value="Transcribed_RNA"/>
</dbReference>
<organism evidence="1">
    <name type="scientific">Rhizophora mucronata</name>
    <name type="common">Asiatic mangrove</name>
    <dbReference type="NCBI Taxonomy" id="61149"/>
    <lineage>
        <taxon>Eukaryota</taxon>
        <taxon>Viridiplantae</taxon>
        <taxon>Streptophyta</taxon>
        <taxon>Embryophyta</taxon>
        <taxon>Tracheophyta</taxon>
        <taxon>Spermatophyta</taxon>
        <taxon>Magnoliopsida</taxon>
        <taxon>eudicotyledons</taxon>
        <taxon>Gunneridae</taxon>
        <taxon>Pentapetalae</taxon>
        <taxon>rosids</taxon>
        <taxon>fabids</taxon>
        <taxon>Malpighiales</taxon>
        <taxon>Rhizophoraceae</taxon>
        <taxon>Rhizophora</taxon>
    </lineage>
</organism>
<accession>A0A2P2NRC8</accession>